<name>A0A9J7NC04_BRAFL</name>
<evidence type="ECO:0000256" key="3">
    <source>
        <dbReference type="ARBA" id="ARBA00010323"/>
    </source>
</evidence>
<dbReference type="KEGG" id="bfo:118430670"/>
<dbReference type="GO" id="GO:0071617">
    <property type="term" value="F:lysophospholipid acyltransferase activity"/>
    <property type="evidence" value="ECO:0000318"/>
    <property type="project" value="GO_Central"/>
</dbReference>
<dbReference type="EC" id="2.3.1.23" evidence="15"/>
<keyword evidence="11" id="KW-0594">Phospholipid biosynthesis</keyword>
<dbReference type="InterPro" id="IPR049941">
    <property type="entry name" value="LPLAT_7/PORCN-like"/>
</dbReference>
<reference evidence="20" key="1">
    <citation type="journal article" date="2020" name="Nat. Ecol. Evol.">
        <title>Deeply conserved synteny resolves early events in vertebrate evolution.</title>
        <authorList>
            <person name="Simakov O."/>
            <person name="Marletaz F."/>
            <person name="Yue J.X."/>
            <person name="O'Connell B."/>
            <person name="Jenkins J."/>
            <person name="Brandt A."/>
            <person name="Calef R."/>
            <person name="Tung C.H."/>
            <person name="Huang T.K."/>
            <person name="Schmutz J."/>
            <person name="Satoh N."/>
            <person name="Yu J.K."/>
            <person name="Putnam N.H."/>
            <person name="Green R.E."/>
            <person name="Rokhsar D.S."/>
        </authorList>
    </citation>
    <scope>NUCLEOTIDE SEQUENCE [LARGE SCALE GENOMIC DNA]</scope>
    <source>
        <strain evidence="20">S238N-H82</strain>
    </source>
</reference>
<dbReference type="OMA" id="MISQGFE"/>
<feature type="transmembrane region" description="Helical" evidence="19">
    <location>
        <begin position="335"/>
        <end position="355"/>
    </location>
</feature>
<dbReference type="GO" id="GO:0036152">
    <property type="term" value="P:phosphatidylethanolamine acyl-chain remodeling"/>
    <property type="evidence" value="ECO:0000318"/>
    <property type="project" value="GO_Central"/>
</dbReference>
<dbReference type="GO" id="GO:0005789">
    <property type="term" value="C:endoplasmic reticulum membrane"/>
    <property type="evidence" value="ECO:0007669"/>
    <property type="project" value="UniProtKB-SubCell"/>
</dbReference>
<evidence type="ECO:0000256" key="18">
    <source>
        <dbReference type="SAM" id="MobiDB-lite"/>
    </source>
</evidence>
<evidence type="ECO:0000256" key="11">
    <source>
        <dbReference type="ARBA" id="ARBA00023209"/>
    </source>
</evidence>
<evidence type="ECO:0000256" key="14">
    <source>
        <dbReference type="ARBA" id="ARBA00025707"/>
    </source>
</evidence>
<dbReference type="GO" id="GO:0047184">
    <property type="term" value="F:1-acylglycerophosphocholine O-acyltransferase activity"/>
    <property type="evidence" value="ECO:0000318"/>
    <property type="project" value="GO_Central"/>
</dbReference>
<reference evidence="21" key="2">
    <citation type="submission" date="2025-08" db="UniProtKB">
        <authorList>
            <consortium name="RefSeq"/>
        </authorList>
    </citation>
    <scope>IDENTIFICATION</scope>
    <source>
        <strain evidence="21">S238N-H82</strain>
        <tissue evidence="21">Testes</tissue>
    </source>
</reference>
<keyword evidence="13" id="KW-0012">Acyltransferase</keyword>
<dbReference type="GO" id="GO:0030258">
    <property type="term" value="P:lipid modification"/>
    <property type="evidence" value="ECO:0000318"/>
    <property type="project" value="GO_Central"/>
</dbReference>
<organism evidence="20 21">
    <name type="scientific">Branchiostoma floridae</name>
    <name type="common">Florida lancelet</name>
    <name type="synonym">Amphioxus</name>
    <dbReference type="NCBI Taxonomy" id="7739"/>
    <lineage>
        <taxon>Eukaryota</taxon>
        <taxon>Metazoa</taxon>
        <taxon>Chordata</taxon>
        <taxon>Cephalochordata</taxon>
        <taxon>Leptocardii</taxon>
        <taxon>Amphioxiformes</taxon>
        <taxon>Branchiostomatidae</taxon>
        <taxon>Branchiostoma</taxon>
    </lineage>
</organism>
<keyword evidence="6 19" id="KW-0812">Transmembrane</keyword>
<dbReference type="GeneID" id="118430670"/>
<dbReference type="OrthoDB" id="5974730at2759"/>
<keyword evidence="5" id="KW-0808">Transferase</keyword>
<dbReference type="RefSeq" id="XP_035697550.1">
    <property type="nucleotide sequence ID" value="XM_035841657.1"/>
</dbReference>
<dbReference type="GO" id="GO:0016020">
    <property type="term" value="C:membrane"/>
    <property type="evidence" value="ECO:0000318"/>
    <property type="project" value="GO_Central"/>
</dbReference>
<evidence type="ECO:0000256" key="8">
    <source>
        <dbReference type="ARBA" id="ARBA00022989"/>
    </source>
</evidence>
<evidence type="ECO:0000256" key="12">
    <source>
        <dbReference type="ARBA" id="ARBA00023264"/>
    </source>
</evidence>
<feature type="transmembrane region" description="Helical" evidence="19">
    <location>
        <begin position="21"/>
        <end position="41"/>
    </location>
</feature>
<comment type="subcellular location">
    <subcellularLocation>
        <location evidence="1">Endoplasmic reticulum membrane</location>
        <topology evidence="1">Multi-pass membrane protein</topology>
    </subcellularLocation>
</comment>
<feature type="transmembrane region" description="Helical" evidence="19">
    <location>
        <begin position="434"/>
        <end position="453"/>
    </location>
</feature>
<evidence type="ECO:0000256" key="2">
    <source>
        <dbReference type="ARBA" id="ARBA00005074"/>
    </source>
</evidence>
<evidence type="ECO:0000256" key="15">
    <source>
        <dbReference type="ARBA" id="ARBA00026120"/>
    </source>
</evidence>
<evidence type="ECO:0000256" key="10">
    <source>
        <dbReference type="ARBA" id="ARBA00023136"/>
    </source>
</evidence>
<evidence type="ECO:0000256" key="4">
    <source>
        <dbReference type="ARBA" id="ARBA00022516"/>
    </source>
</evidence>
<evidence type="ECO:0000256" key="16">
    <source>
        <dbReference type="ARBA" id="ARBA00038923"/>
    </source>
</evidence>
<feature type="compositionally biased region" description="Basic and acidic residues" evidence="18">
    <location>
        <begin position="499"/>
        <end position="511"/>
    </location>
</feature>
<proteinExistence type="inferred from homology"/>
<feature type="transmembrane region" description="Helical" evidence="19">
    <location>
        <begin position="53"/>
        <end position="72"/>
    </location>
</feature>
<dbReference type="GO" id="GO:0006656">
    <property type="term" value="P:phosphatidylcholine biosynthetic process"/>
    <property type="evidence" value="ECO:0000318"/>
    <property type="project" value="GO_Central"/>
</dbReference>
<comment type="pathway">
    <text evidence="2">Lipid metabolism; phospholipid metabolism.</text>
</comment>
<comment type="pathway">
    <text evidence="14">Phospholipid metabolism.</text>
</comment>
<sequence length="520" mass="57846">MATNGYSISVLAETLGTSEEAVRLILSLLLGYPLALFQRLFLKKAPPTAYHVYYTLAGLSIMYFNFGIATYHSALSVIVNWALLHLLGGSFRSVVLSFTYNMGHLLLHYYLLGTTTYVINFTTPQCVLTLRLIGLAWDIYDGTKPPEKQSESQKKVVLNRSPTLLEVSGFVYHFGGLLVGPQFPMKQYLFSIGVLTSTDEKPPISIMLALNRLATGAVYLSLFTLQTIYFPDDYMISQGFEDLGLLSRWGFVTIWAKLFICKLIGVWLISEGVGIICGLAYTPGADGSPPRMDACQNVKIIPWELSVSPDEKIQSFNLSTNTWLMNYIYKRLRFLGMRIVSFVVTLSYLGIWHGLLSGYQAAFLFEVIWVRGSRELEEMARRVPVSRVLSTAGARIVRGVALVISWVFNWAMFGYMIVPFALLVADKWVKVYGLLYWGGFIALGLALVIGPLVRRCLDPPQTPTKNGQEVATSSNGTSSSKVEITSSDRENGSVTVDIPSRHLAEPERDENPEATPSNDI</sequence>
<keyword evidence="8 19" id="KW-1133">Transmembrane helix</keyword>
<dbReference type="EC" id="2.3.1.n6" evidence="16"/>
<keyword evidence="10 19" id="KW-0472">Membrane</keyword>
<evidence type="ECO:0000256" key="17">
    <source>
        <dbReference type="ARBA" id="ARBA00039721"/>
    </source>
</evidence>
<evidence type="ECO:0000256" key="6">
    <source>
        <dbReference type="ARBA" id="ARBA00022692"/>
    </source>
</evidence>
<dbReference type="Proteomes" id="UP000001554">
    <property type="component" value="Chromosome 14"/>
</dbReference>
<evidence type="ECO:0000256" key="9">
    <source>
        <dbReference type="ARBA" id="ARBA00023098"/>
    </source>
</evidence>
<comment type="similarity">
    <text evidence="3">Belongs to the membrane-bound acyltransferase family.</text>
</comment>
<feature type="region of interest" description="Disordered" evidence="18">
    <location>
        <begin position="460"/>
        <end position="520"/>
    </location>
</feature>
<gene>
    <name evidence="21" type="primary">LOC118430670</name>
</gene>
<evidence type="ECO:0000256" key="5">
    <source>
        <dbReference type="ARBA" id="ARBA00022679"/>
    </source>
</evidence>
<accession>A0A9J7NC04</accession>
<dbReference type="PANTHER" id="PTHR13906:SF14">
    <property type="entry name" value="LYSOPHOSPHOLIPID ACYLTRANSFERASE 5"/>
    <property type="match status" value="1"/>
</dbReference>
<dbReference type="PANTHER" id="PTHR13906">
    <property type="entry name" value="PORCUPINE"/>
    <property type="match status" value="1"/>
</dbReference>
<keyword evidence="12" id="KW-1208">Phospholipid metabolism</keyword>
<keyword evidence="9" id="KW-0443">Lipid metabolism</keyword>
<feature type="transmembrane region" description="Helical" evidence="19">
    <location>
        <begin position="209"/>
        <end position="229"/>
    </location>
</feature>
<evidence type="ECO:0000313" key="20">
    <source>
        <dbReference type="Proteomes" id="UP000001554"/>
    </source>
</evidence>
<feature type="transmembrane region" description="Helical" evidence="19">
    <location>
        <begin position="396"/>
        <end position="422"/>
    </location>
</feature>
<evidence type="ECO:0000256" key="19">
    <source>
        <dbReference type="SAM" id="Phobius"/>
    </source>
</evidence>
<evidence type="ECO:0000256" key="1">
    <source>
        <dbReference type="ARBA" id="ARBA00004477"/>
    </source>
</evidence>
<keyword evidence="4" id="KW-0444">Lipid biosynthesis</keyword>
<feature type="transmembrane region" description="Helical" evidence="19">
    <location>
        <begin position="249"/>
        <end position="269"/>
    </location>
</feature>
<dbReference type="InterPro" id="IPR004299">
    <property type="entry name" value="MBOAT_fam"/>
</dbReference>
<keyword evidence="20" id="KW-1185">Reference proteome</keyword>
<keyword evidence="7" id="KW-0256">Endoplasmic reticulum</keyword>
<dbReference type="Pfam" id="PF03062">
    <property type="entry name" value="MBOAT"/>
    <property type="match status" value="1"/>
</dbReference>
<evidence type="ECO:0000313" key="21">
    <source>
        <dbReference type="RefSeq" id="XP_035697550.1"/>
    </source>
</evidence>
<dbReference type="AlphaFoldDB" id="A0A9J7NC04"/>
<feature type="compositionally biased region" description="Polar residues" evidence="18">
    <location>
        <begin position="463"/>
        <end position="485"/>
    </location>
</feature>
<protein>
    <recommendedName>
        <fullName evidence="17">Lysophospholipid acyltransferase 5</fullName>
        <ecNumber evidence="15">2.3.1.23</ecNumber>
        <ecNumber evidence="16">2.3.1.n6</ecNumber>
    </recommendedName>
</protein>
<evidence type="ECO:0000256" key="13">
    <source>
        <dbReference type="ARBA" id="ARBA00023315"/>
    </source>
</evidence>
<evidence type="ECO:0000256" key="7">
    <source>
        <dbReference type="ARBA" id="ARBA00022824"/>
    </source>
</evidence>